<feature type="region of interest" description="Disordered" evidence="1">
    <location>
        <begin position="98"/>
        <end position="118"/>
    </location>
</feature>
<evidence type="ECO:0000256" key="1">
    <source>
        <dbReference type="SAM" id="MobiDB-lite"/>
    </source>
</evidence>
<protein>
    <submittedName>
        <fullName evidence="3">Uncharacterized protein LOC104748902</fullName>
    </submittedName>
</protein>
<dbReference type="GeneID" id="104748902"/>
<reference evidence="2" key="1">
    <citation type="journal article" date="2014" name="Nat. Commun.">
        <title>The emerging biofuel crop Camelina sativa retains a highly undifferentiated hexaploid genome structure.</title>
        <authorList>
            <person name="Kagale S."/>
            <person name="Koh C."/>
            <person name="Nixon J."/>
            <person name="Bollina V."/>
            <person name="Clarke W.E."/>
            <person name="Tuteja R."/>
            <person name="Spillane C."/>
            <person name="Robinson S.J."/>
            <person name="Links M.G."/>
            <person name="Clarke C."/>
            <person name="Higgins E.E."/>
            <person name="Huebert T."/>
            <person name="Sharpe A.G."/>
            <person name="Parkin I.A."/>
        </authorList>
    </citation>
    <scope>NUCLEOTIDE SEQUENCE [LARGE SCALE GENOMIC DNA]</scope>
    <source>
        <strain evidence="2">cv. DH55</strain>
    </source>
</reference>
<sequence length="199" mass="20993">MDAYLKVVLDLYQKFEFFELIKIPCSDNAPADALATLAPASEPNLRRVLPVESIDQPSIDVNLLPPAPATFLEAAPSPHTSASSSNILAVSSAAPAAPAATPAPAPATTAPALTAPANPANNDLQAEIIQYIADGISPNDKWETRRLHAKCAQYTMLDGNLFRRDPNGTLLICVVTKDVNTSCGRSTKAQAATTQANML</sequence>
<proteinExistence type="predicted"/>
<dbReference type="Proteomes" id="UP000694864">
    <property type="component" value="Chromosome 15"/>
</dbReference>
<accession>A0ABM0WBS0</accession>
<reference evidence="3" key="2">
    <citation type="submission" date="2025-08" db="UniProtKB">
        <authorList>
            <consortium name="RefSeq"/>
        </authorList>
    </citation>
    <scope>IDENTIFICATION</scope>
    <source>
        <tissue evidence="3">Leaf</tissue>
    </source>
</reference>
<dbReference type="RefSeq" id="XP_010468783.1">
    <property type="nucleotide sequence ID" value="XM_010470481.1"/>
</dbReference>
<evidence type="ECO:0000313" key="2">
    <source>
        <dbReference type="Proteomes" id="UP000694864"/>
    </source>
</evidence>
<keyword evidence="2" id="KW-1185">Reference proteome</keyword>
<evidence type="ECO:0000313" key="3">
    <source>
        <dbReference type="RefSeq" id="XP_010468783.1"/>
    </source>
</evidence>
<name>A0ABM0WBS0_CAMSA</name>
<gene>
    <name evidence="3" type="primary">LOC104748902</name>
</gene>
<organism evidence="2 3">
    <name type="scientific">Camelina sativa</name>
    <name type="common">False flax</name>
    <name type="synonym">Myagrum sativum</name>
    <dbReference type="NCBI Taxonomy" id="90675"/>
    <lineage>
        <taxon>Eukaryota</taxon>
        <taxon>Viridiplantae</taxon>
        <taxon>Streptophyta</taxon>
        <taxon>Embryophyta</taxon>
        <taxon>Tracheophyta</taxon>
        <taxon>Spermatophyta</taxon>
        <taxon>Magnoliopsida</taxon>
        <taxon>eudicotyledons</taxon>
        <taxon>Gunneridae</taxon>
        <taxon>Pentapetalae</taxon>
        <taxon>rosids</taxon>
        <taxon>malvids</taxon>
        <taxon>Brassicales</taxon>
        <taxon>Brassicaceae</taxon>
        <taxon>Camelineae</taxon>
        <taxon>Camelina</taxon>
    </lineage>
</organism>